<dbReference type="AlphaFoldDB" id="A0A2P2C424"/>
<organism evidence="7">
    <name type="scientific">metagenome</name>
    <dbReference type="NCBI Taxonomy" id="256318"/>
    <lineage>
        <taxon>unclassified sequences</taxon>
        <taxon>metagenomes</taxon>
    </lineage>
</organism>
<evidence type="ECO:0000256" key="1">
    <source>
        <dbReference type="ARBA" id="ARBA00004141"/>
    </source>
</evidence>
<evidence type="ECO:0000256" key="4">
    <source>
        <dbReference type="ARBA" id="ARBA00022989"/>
    </source>
</evidence>
<keyword evidence="3 6" id="KW-0812">Transmembrane</keyword>
<feature type="transmembrane region" description="Helical" evidence="6">
    <location>
        <begin position="116"/>
        <end position="136"/>
    </location>
</feature>
<dbReference type="Pfam" id="PF07947">
    <property type="entry name" value="YhhN"/>
    <property type="match status" value="1"/>
</dbReference>
<dbReference type="GO" id="GO:0016020">
    <property type="term" value="C:membrane"/>
    <property type="evidence" value="ECO:0007669"/>
    <property type="project" value="UniProtKB-SubCell"/>
</dbReference>
<evidence type="ECO:0000256" key="5">
    <source>
        <dbReference type="ARBA" id="ARBA00023136"/>
    </source>
</evidence>
<reference evidence="7" key="1">
    <citation type="submission" date="2015-08" db="EMBL/GenBank/DDBJ databases">
        <authorList>
            <person name="Babu N.S."/>
            <person name="Beckwith C.J."/>
            <person name="Beseler K.G."/>
            <person name="Brison A."/>
            <person name="Carone J.V."/>
            <person name="Caskin T.P."/>
            <person name="Diamond M."/>
            <person name="Durham M.E."/>
            <person name="Foxe J.M."/>
            <person name="Go M."/>
            <person name="Henderson B.A."/>
            <person name="Jones I.B."/>
            <person name="McGettigan J.A."/>
            <person name="Micheletti S.J."/>
            <person name="Nasrallah M.E."/>
            <person name="Ortiz D."/>
            <person name="Piller C.R."/>
            <person name="Privatt S.R."/>
            <person name="Schneider S.L."/>
            <person name="Sharp S."/>
            <person name="Smith T.C."/>
            <person name="Stanton J.D."/>
            <person name="Ullery H.E."/>
            <person name="Wilson R.J."/>
            <person name="Serrano M.G."/>
            <person name="Buck G."/>
            <person name="Lee V."/>
            <person name="Wang Y."/>
            <person name="Carvalho R."/>
            <person name="Voegtly L."/>
            <person name="Shi R."/>
            <person name="Duckworth R."/>
            <person name="Johnson A."/>
            <person name="Loviza R."/>
            <person name="Walstead R."/>
            <person name="Shah Z."/>
            <person name="Kiflezghi M."/>
            <person name="Wade K."/>
            <person name="Ball S.L."/>
            <person name="Bradley K.W."/>
            <person name="Asai D.J."/>
            <person name="Bowman C.A."/>
            <person name="Russell D.A."/>
            <person name="Pope W.H."/>
            <person name="Jacobs-Sera D."/>
            <person name="Hendrix R.W."/>
            <person name="Hatfull G.F."/>
        </authorList>
    </citation>
    <scope>NUCLEOTIDE SEQUENCE</scope>
</reference>
<dbReference type="EMBL" id="CZKB01000004">
    <property type="protein sequence ID" value="CUR56778.1"/>
    <property type="molecule type" value="Genomic_DNA"/>
</dbReference>
<evidence type="ECO:0000313" key="7">
    <source>
        <dbReference type="EMBL" id="CUR56778.1"/>
    </source>
</evidence>
<protein>
    <submittedName>
        <fullName evidence="7">YhhN family protein</fullName>
    </submittedName>
</protein>
<proteinExistence type="inferred from homology"/>
<feature type="transmembrane region" description="Helical" evidence="6">
    <location>
        <begin position="193"/>
        <end position="210"/>
    </location>
</feature>
<sequence length="227" mass="23542">MLAPRAVSYVLLVLVTVVHLLAQLVAPEGVLAEATQPLLMPALAAVLVAGTPAPRPALVRVTLVALFFSWLGDTLPRLVSSDTGFLLMIGCFLLAQLAYVRAYWDFRTGSVLGRPLLLAPYAVALVVLVVTCRAGAGGLLPAVIVYGTALAAMAVLATGLGRVAGIGGAVFMLSDALIALRAFADVDLPAHSFWVMLTYVVGQGLLVVAVRSRAADADRRAGLVSVA</sequence>
<evidence type="ECO:0000256" key="6">
    <source>
        <dbReference type="SAM" id="Phobius"/>
    </source>
</evidence>
<dbReference type="InterPro" id="IPR012506">
    <property type="entry name" value="TMEM86B-like"/>
</dbReference>
<feature type="transmembrane region" description="Helical" evidence="6">
    <location>
        <begin position="143"/>
        <end position="173"/>
    </location>
</feature>
<comment type="similarity">
    <text evidence="2">Belongs to the TMEM86 family.</text>
</comment>
<accession>A0A2P2C424</accession>
<gene>
    <name evidence="7" type="ORF">NOCA1120189</name>
</gene>
<evidence type="ECO:0000256" key="2">
    <source>
        <dbReference type="ARBA" id="ARBA00007375"/>
    </source>
</evidence>
<dbReference type="PANTHER" id="PTHR31885">
    <property type="entry name" value="GH04784P"/>
    <property type="match status" value="1"/>
</dbReference>
<dbReference type="PANTHER" id="PTHR31885:SF6">
    <property type="entry name" value="GH04784P"/>
    <property type="match status" value="1"/>
</dbReference>
<name>A0A2P2C424_9ZZZZ</name>
<keyword evidence="4 6" id="KW-1133">Transmembrane helix</keyword>
<keyword evidence="5 6" id="KW-0472">Membrane</keyword>
<evidence type="ECO:0000256" key="3">
    <source>
        <dbReference type="ARBA" id="ARBA00022692"/>
    </source>
</evidence>
<dbReference type="GO" id="GO:0016787">
    <property type="term" value="F:hydrolase activity"/>
    <property type="evidence" value="ECO:0007669"/>
    <property type="project" value="TreeGrafter"/>
</dbReference>
<comment type="subcellular location">
    <subcellularLocation>
        <location evidence="1">Membrane</location>
        <topology evidence="1">Multi-pass membrane protein</topology>
    </subcellularLocation>
</comment>
<feature type="transmembrane region" description="Helical" evidence="6">
    <location>
        <begin position="84"/>
        <end position="104"/>
    </location>
</feature>